<gene>
    <name evidence="2" type="primary">WBGene00284764</name>
</gene>
<dbReference type="EnsemblMetazoa" id="PPA46395.1">
    <property type="protein sequence ID" value="PPA46395.1"/>
    <property type="gene ID" value="WBGene00284764"/>
</dbReference>
<dbReference type="AlphaFoldDB" id="A0A2A6BU66"/>
<sequence length="108" mass="11927">MSCSTGKSEVQQHTCCIGRSGCASEAPLTMAEERRAPSAARGRAKEGKWKEGMEWRFAQGSARPRLIASHSQSSIVTSPMRHGRAHRLQLLGSYQGLGRMHPMPYQED</sequence>
<organism evidence="2 3">
    <name type="scientific">Pristionchus pacificus</name>
    <name type="common">Parasitic nematode worm</name>
    <dbReference type="NCBI Taxonomy" id="54126"/>
    <lineage>
        <taxon>Eukaryota</taxon>
        <taxon>Metazoa</taxon>
        <taxon>Ecdysozoa</taxon>
        <taxon>Nematoda</taxon>
        <taxon>Chromadorea</taxon>
        <taxon>Rhabditida</taxon>
        <taxon>Rhabditina</taxon>
        <taxon>Diplogasteromorpha</taxon>
        <taxon>Diplogasteroidea</taxon>
        <taxon>Neodiplogasteridae</taxon>
        <taxon>Pristionchus</taxon>
    </lineage>
</organism>
<evidence type="ECO:0000313" key="3">
    <source>
        <dbReference type="Proteomes" id="UP000005239"/>
    </source>
</evidence>
<keyword evidence="3" id="KW-1185">Reference proteome</keyword>
<evidence type="ECO:0000256" key="1">
    <source>
        <dbReference type="SAM" id="MobiDB-lite"/>
    </source>
</evidence>
<feature type="region of interest" description="Disordered" evidence="1">
    <location>
        <begin position="63"/>
        <end position="82"/>
    </location>
</feature>
<protein>
    <submittedName>
        <fullName evidence="2">Uncharacterized protein</fullName>
    </submittedName>
</protein>
<feature type="region of interest" description="Disordered" evidence="1">
    <location>
        <begin position="26"/>
        <end position="52"/>
    </location>
</feature>
<accession>A0A2A6BU66</accession>
<reference evidence="2" key="2">
    <citation type="submission" date="2022-06" db="UniProtKB">
        <authorList>
            <consortium name="EnsemblMetazoa"/>
        </authorList>
    </citation>
    <scope>IDENTIFICATION</scope>
    <source>
        <strain evidence="2">PS312</strain>
    </source>
</reference>
<name>A0A2A6BU66_PRIPA</name>
<dbReference type="Proteomes" id="UP000005239">
    <property type="component" value="Unassembled WGS sequence"/>
</dbReference>
<reference evidence="3" key="1">
    <citation type="journal article" date="2008" name="Nat. Genet.">
        <title>The Pristionchus pacificus genome provides a unique perspective on nematode lifestyle and parasitism.</title>
        <authorList>
            <person name="Dieterich C."/>
            <person name="Clifton S.W."/>
            <person name="Schuster L.N."/>
            <person name="Chinwalla A."/>
            <person name="Delehaunty K."/>
            <person name="Dinkelacker I."/>
            <person name="Fulton L."/>
            <person name="Fulton R."/>
            <person name="Godfrey J."/>
            <person name="Minx P."/>
            <person name="Mitreva M."/>
            <person name="Roeseler W."/>
            <person name="Tian H."/>
            <person name="Witte H."/>
            <person name="Yang S.P."/>
            <person name="Wilson R.K."/>
            <person name="Sommer R.J."/>
        </authorList>
    </citation>
    <scope>NUCLEOTIDE SEQUENCE [LARGE SCALE GENOMIC DNA]</scope>
    <source>
        <strain evidence="3">PS312</strain>
    </source>
</reference>
<accession>A0A8R1Z6X7</accession>
<proteinExistence type="predicted"/>
<feature type="compositionally biased region" description="Basic and acidic residues" evidence="1">
    <location>
        <begin position="43"/>
        <end position="52"/>
    </location>
</feature>
<evidence type="ECO:0000313" key="2">
    <source>
        <dbReference type="EnsemblMetazoa" id="PPA46395.1"/>
    </source>
</evidence>